<protein>
    <submittedName>
        <fullName evidence="2">Aminodeoxychorismate synthase component 1 (ADC synthase) (ADCS) (4-amino-4-deoxychorismate synthase component 1)</fullName>
    </submittedName>
</protein>
<dbReference type="PRINTS" id="PR00095">
    <property type="entry name" value="ANTSNTHASEI"/>
</dbReference>
<evidence type="ECO:0000313" key="2">
    <source>
        <dbReference type="EMBL" id="CAK9047967.1"/>
    </source>
</evidence>
<keyword evidence="3" id="KW-1185">Reference proteome</keyword>
<dbReference type="InterPro" id="IPR015890">
    <property type="entry name" value="Chorismate_C"/>
</dbReference>
<gene>
    <name evidence="2" type="ORF">SCF082_LOCUS26791</name>
</gene>
<dbReference type="InterPro" id="IPR005801">
    <property type="entry name" value="ADC_synthase"/>
</dbReference>
<feature type="domain" description="Chorismate-utilising enzyme C-terminal" evidence="1">
    <location>
        <begin position="142"/>
        <end position="302"/>
    </location>
</feature>
<dbReference type="Gene3D" id="3.60.120.10">
    <property type="entry name" value="Anthranilate synthase"/>
    <property type="match status" value="1"/>
</dbReference>
<dbReference type="PANTHER" id="PTHR11236">
    <property type="entry name" value="AMINOBENZOATE/ANTHRANILATE SYNTHASE"/>
    <property type="match status" value="1"/>
</dbReference>
<comment type="caution">
    <text evidence="2">The sequence shown here is derived from an EMBL/GenBank/DDBJ whole genome shotgun (WGS) entry which is preliminary data.</text>
</comment>
<dbReference type="SUPFAM" id="SSF56322">
    <property type="entry name" value="ADC synthase"/>
    <property type="match status" value="1"/>
</dbReference>
<name>A0ABP0M8Y8_9DINO</name>
<feature type="non-terminal residue" evidence="2">
    <location>
        <position position="302"/>
    </location>
</feature>
<organism evidence="2 3">
    <name type="scientific">Durusdinium trenchii</name>
    <dbReference type="NCBI Taxonomy" id="1381693"/>
    <lineage>
        <taxon>Eukaryota</taxon>
        <taxon>Sar</taxon>
        <taxon>Alveolata</taxon>
        <taxon>Dinophyceae</taxon>
        <taxon>Suessiales</taxon>
        <taxon>Symbiodiniaceae</taxon>
        <taxon>Durusdinium</taxon>
    </lineage>
</organism>
<evidence type="ECO:0000259" key="1">
    <source>
        <dbReference type="Pfam" id="PF00425"/>
    </source>
</evidence>
<accession>A0ABP0M8Y8</accession>
<dbReference type="PANTHER" id="PTHR11236:SF50">
    <property type="entry name" value="AMINODEOXYCHORISMATE SYNTHASE COMPONENT 1"/>
    <property type="match status" value="1"/>
</dbReference>
<dbReference type="InterPro" id="IPR019999">
    <property type="entry name" value="Anth_synth_I-like"/>
</dbReference>
<evidence type="ECO:0000313" key="3">
    <source>
        <dbReference type="Proteomes" id="UP001642464"/>
    </source>
</evidence>
<dbReference type="Proteomes" id="UP001642464">
    <property type="component" value="Unassembled WGS sequence"/>
</dbReference>
<dbReference type="Pfam" id="PF00425">
    <property type="entry name" value="Chorismate_bind"/>
    <property type="match status" value="1"/>
</dbReference>
<dbReference type="EMBL" id="CAXAMM010020459">
    <property type="protein sequence ID" value="CAK9047967.1"/>
    <property type="molecule type" value="Genomic_DNA"/>
</dbReference>
<proteinExistence type="predicted"/>
<reference evidence="2 3" key="1">
    <citation type="submission" date="2024-02" db="EMBL/GenBank/DDBJ databases">
        <authorList>
            <person name="Chen Y."/>
            <person name="Shah S."/>
            <person name="Dougan E. K."/>
            <person name="Thang M."/>
            <person name="Chan C."/>
        </authorList>
    </citation>
    <scope>NUCLEOTIDE SEQUENCE [LARGE SCALE GENOMIC DNA]</scope>
</reference>
<sequence>MRHPLLQRFPGTEHTEHAFSALYRDGGLRVGRAPLACWRLSREADILALPETLHTLRLELPGLEVSGLLAYEAGLALHGIRTAKESATQAPLALIQLFAPENISDELPLNEASFSLTSAFRPDVAVPDYRQAIARIHAYEKAGTDRAQDQALASDLMASDKDRAENLMIVDLLRNDLGQVCLPGSIQAAPLFELRRFSNVQHLVSTVTGTLRPDVDPLDALLAAFPGGSITGAPKKRAMEIIDELEMAPRGFYCGSQFWIDAQGDLDANILIRTFQCQDGQIVCHGGGGIVVDSDADTEYRE</sequence>